<keyword evidence="3 8" id="KW-0732">Signal</keyword>
<dbReference type="Pfam" id="PF06749">
    <property type="entry name" value="DUF1218"/>
    <property type="match status" value="1"/>
</dbReference>
<comment type="similarity">
    <text evidence="6">Belongs to the DESIGUAL family.</text>
</comment>
<dbReference type="Proteomes" id="UP001202328">
    <property type="component" value="Unassembled WGS sequence"/>
</dbReference>
<dbReference type="GO" id="GO:0012505">
    <property type="term" value="C:endomembrane system"/>
    <property type="evidence" value="ECO:0007669"/>
    <property type="project" value="UniProtKB-SubCell"/>
</dbReference>
<evidence type="ECO:0000256" key="2">
    <source>
        <dbReference type="ARBA" id="ARBA00022692"/>
    </source>
</evidence>
<reference evidence="10" key="1">
    <citation type="submission" date="2022-04" db="EMBL/GenBank/DDBJ databases">
        <title>A functionally conserved STORR gene fusion in Papaver species that diverged 16.8 million years ago.</title>
        <authorList>
            <person name="Catania T."/>
        </authorList>
    </citation>
    <scope>NUCLEOTIDE SEQUENCE</scope>
    <source>
        <strain evidence="10">S-188037</strain>
    </source>
</reference>
<dbReference type="PANTHER" id="PTHR31769">
    <property type="entry name" value="OS07G0462200 PROTEIN-RELATED"/>
    <property type="match status" value="1"/>
</dbReference>
<feature type="transmembrane region" description="Helical" evidence="7">
    <location>
        <begin position="48"/>
        <end position="68"/>
    </location>
</feature>
<keyword evidence="4 7" id="KW-1133">Transmembrane helix</keyword>
<accession>A0AAD4TLV7</accession>
<evidence type="ECO:0000256" key="7">
    <source>
        <dbReference type="SAM" id="Phobius"/>
    </source>
</evidence>
<evidence type="ECO:0000256" key="5">
    <source>
        <dbReference type="ARBA" id="ARBA00023136"/>
    </source>
</evidence>
<sequence>MERRVLICIVVCFLGLLSAALAFGAEFKRKKLSEIDFYASGKCTYPRTPAFALGLTAFLVLIIAHAIINAASGCNFRNKLCSAPIAFCALFSWCMSAFASIYLIQGSLVNDRHTMDVLYYEVVEPWIFAKGAMLGLISVIAGVVYYLTISSIKHMNQIVTPVNADNPGIIAMAQPQVPAQMAQP</sequence>
<gene>
    <name evidence="9" type="ORF">MKW98_008031</name>
    <name evidence="10" type="ORF">MKW98_011593</name>
</gene>
<proteinExistence type="inferred from homology"/>
<evidence type="ECO:0000256" key="1">
    <source>
        <dbReference type="ARBA" id="ARBA00004127"/>
    </source>
</evidence>
<dbReference type="InterPro" id="IPR009606">
    <property type="entry name" value="DEAL/Modifying_wall_lignin1/2"/>
</dbReference>
<dbReference type="AlphaFoldDB" id="A0AAD4TLV7"/>
<evidence type="ECO:0000256" key="8">
    <source>
        <dbReference type="SAM" id="SignalP"/>
    </source>
</evidence>
<evidence type="ECO:0000256" key="4">
    <source>
        <dbReference type="ARBA" id="ARBA00022989"/>
    </source>
</evidence>
<protein>
    <submittedName>
        <fullName evidence="10">Uncharacterized protein</fullName>
    </submittedName>
</protein>
<keyword evidence="11" id="KW-1185">Reference proteome</keyword>
<dbReference type="EMBL" id="JAJJMB010000059">
    <property type="protein sequence ID" value="KAI3963559.1"/>
    <property type="molecule type" value="Genomic_DNA"/>
</dbReference>
<feature type="transmembrane region" description="Helical" evidence="7">
    <location>
        <begin position="80"/>
        <end position="105"/>
    </location>
</feature>
<feature type="transmembrane region" description="Helical" evidence="7">
    <location>
        <begin position="125"/>
        <end position="147"/>
    </location>
</feature>
<dbReference type="EMBL" id="JAJJMB010014543">
    <property type="protein sequence ID" value="KAI3859776.1"/>
    <property type="molecule type" value="Genomic_DNA"/>
</dbReference>
<keyword evidence="5 7" id="KW-0472">Membrane</keyword>
<feature type="signal peptide" evidence="8">
    <location>
        <begin position="1"/>
        <end position="22"/>
    </location>
</feature>
<evidence type="ECO:0000313" key="11">
    <source>
        <dbReference type="Proteomes" id="UP001202328"/>
    </source>
</evidence>
<dbReference type="InterPro" id="IPR052222">
    <property type="entry name" value="DESIGUAL"/>
</dbReference>
<organism evidence="10 11">
    <name type="scientific">Papaver atlanticum</name>
    <dbReference type="NCBI Taxonomy" id="357466"/>
    <lineage>
        <taxon>Eukaryota</taxon>
        <taxon>Viridiplantae</taxon>
        <taxon>Streptophyta</taxon>
        <taxon>Embryophyta</taxon>
        <taxon>Tracheophyta</taxon>
        <taxon>Spermatophyta</taxon>
        <taxon>Magnoliopsida</taxon>
        <taxon>Ranunculales</taxon>
        <taxon>Papaveraceae</taxon>
        <taxon>Papaveroideae</taxon>
        <taxon>Papaver</taxon>
    </lineage>
</organism>
<comment type="subcellular location">
    <subcellularLocation>
        <location evidence="1">Endomembrane system</location>
        <topology evidence="1">Multi-pass membrane protein</topology>
    </subcellularLocation>
</comment>
<evidence type="ECO:0000256" key="6">
    <source>
        <dbReference type="ARBA" id="ARBA00029467"/>
    </source>
</evidence>
<name>A0AAD4TLV7_9MAGN</name>
<evidence type="ECO:0000256" key="3">
    <source>
        <dbReference type="ARBA" id="ARBA00022729"/>
    </source>
</evidence>
<comment type="caution">
    <text evidence="10">The sequence shown here is derived from an EMBL/GenBank/DDBJ whole genome shotgun (WGS) entry which is preliminary data.</text>
</comment>
<feature type="chain" id="PRO_5042441260" evidence="8">
    <location>
        <begin position="23"/>
        <end position="184"/>
    </location>
</feature>
<evidence type="ECO:0000313" key="10">
    <source>
        <dbReference type="EMBL" id="KAI3963559.1"/>
    </source>
</evidence>
<evidence type="ECO:0000313" key="9">
    <source>
        <dbReference type="EMBL" id="KAI3859776.1"/>
    </source>
</evidence>
<keyword evidence="2 7" id="KW-0812">Transmembrane</keyword>